<dbReference type="WBParaSite" id="L893_g15734.t1">
    <property type="protein sequence ID" value="L893_g15734.t1"/>
    <property type="gene ID" value="L893_g15734"/>
</dbReference>
<evidence type="ECO:0000313" key="2">
    <source>
        <dbReference type="Proteomes" id="UP000095287"/>
    </source>
</evidence>
<accession>A0A1I7YF49</accession>
<keyword evidence="1" id="KW-0472">Membrane</keyword>
<organism evidence="2 3">
    <name type="scientific">Steinernema glaseri</name>
    <dbReference type="NCBI Taxonomy" id="37863"/>
    <lineage>
        <taxon>Eukaryota</taxon>
        <taxon>Metazoa</taxon>
        <taxon>Ecdysozoa</taxon>
        <taxon>Nematoda</taxon>
        <taxon>Chromadorea</taxon>
        <taxon>Rhabditida</taxon>
        <taxon>Tylenchina</taxon>
        <taxon>Panagrolaimomorpha</taxon>
        <taxon>Strongyloidoidea</taxon>
        <taxon>Steinernematidae</taxon>
        <taxon>Steinernema</taxon>
    </lineage>
</organism>
<evidence type="ECO:0000313" key="3">
    <source>
        <dbReference type="WBParaSite" id="L893_g15734.t1"/>
    </source>
</evidence>
<keyword evidence="1" id="KW-0812">Transmembrane</keyword>
<feature type="transmembrane region" description="Helical" evidence="1">
    <location>
        <begin position="109"/>
        <end position="130"/>
    </location>
</feature>
<dbReference type="Proteomes" id="UP000095287">
    <property type="component" value="Unplaced"/>
</dbReference>
<dbReference type="AlphaFoldDB" id="A0A1I7YF49"/>
<reference evidence="3" key="1">
    <citation type="submission" date="2016-11" db="UniProtKB">
        <authorList>
            <consortium name="WormBaseParasite"/>
        </authorList>
    </citation>
    <scope>IDENTIFICATION</scope>
</reference>
<feature type="transmembrane region" description="Helical" evidence="1">
    <location>
        <begin position="38"/>
        <end position="62"/>
    </location>
</feature>
<feature type="transmembrane region" description="Helical" evidence="1">
    <location>
        <begin position="166"/>
        <end position="186"/>
    </location>
</feature>
<protein>
    <submittedName>
        <fullName evidence="3">7TM_GPCR_Srx domain-containing protein</fullName>
    </submittedName>
</protein>
<feature type="transmembrane region" description="Helical" evidence="1">
    <location>
        <begin position="82"/>
        <end position="102"/>
    </location>
</feature>
<keyword evidence="2" id="KW-1185">Reference proteome</keyword>
<feature type="transmembrane region" description="Helical" evidence="1">
    <location>
        <begin position="238"/>
        <end position="260"/>
    </location>
</feature>
<proteinExistence type="predicted"/>
<sequence length="283" mass="32522">MGEYLFSEDEGVETPYPYRHVIFLRHPSFKQQSCFRTMAIIAFFECTTSLGYIGLGVFTTTLDTFNYYVENMVCALFDASKYGINLSTVLLAFNRFSVMCNLSLFTQKCYTVVQVLIICYCISFYCLIFTRHNSYYFFYDLGMMGANTFYPDKNPYPGIFVNITRYTSISCVGISCFFYVATILAVFVQKKRSSMQKIILPVELRLLLTAIVTFLVSAVDVLNTYYLLGLFDLRSIQIITLMLLGQCVFAFTNTAFYYALNREFRKAIHMKTSTKSSTVVTIL</sequence>
<evidence type="ECO:0000256" key="1">
    <source>
        <dbReference type="SAM" id="Phobius"/>
    </source>
</evidence>
<keyword evidence="1" id="KW-1133">Transmembrane helix</keyword>
<name>A0A1I7YF49_9BILA</name>
<feature type="transmembrane region" description="Helical" evidence="1">
    <location>
        <begin position="206"/>
        <end position="226"/>
    </location>
</feature>